<keyword evidence="5" id="KW-0472">Membrane</keyword>
<accession>A0A9W6D5B9</accession>
<evidence type="ECO:0000256" key="3">
    <source>
        <dbReference type="ARBA" id="ARBA00022692"/>
    </source>
</evidence>
<dbReference type="InterPro" id="IPR007156">
    <property type="entry name" value="MamQ_LemA"/>
</dbReference>
<evidence type="ECO:0000256" key="1">
    <source>
        <dbReference type="ARBA" id="ARBA00004167"/>
    </source>
</evidence>
<keyword evidence="3" id="KW-0812">Transmembrane</keyword>
<comment type="subcellular location">
    <subcellularLocation>
        <location evidence="1">Membrane</location>
        <topology evidence="1">Single-pass membrane protein</topology>
    </subcellularLocation>
</comment>
<dbReference type="Gene3D" id="1.20.1440.20">
    <property type="entry name" value="LemA-like domain"/>
    <property type="match status" value="1"/>
</dbReference>
<dbReference type="EMBL" id="BSDR01000001">
    <property type="protein sequence ID" value="GLI34435.1"/>
    <property type="molecule type" value="Genomic_DNA"/>
</dbReference>
<dbReference type="GO" id="GO:0016020">
    <property type="term" value="C:membrane"/>
    <property type="evidence" value="ECO:0007669"/>
    <property type="project" value="UniProtKB-SubCell"/>
</dbReference>
<dbReference type="Pfam" id="PF04011">
    <property type="entry name" value="LemA"/>
    <property type="match status" value="1"/>
</dbReference>
<dbReference type="AlphaFoldDB" id="A0A9W6D5B9"/>
<gene>
    <name evidence="6" type="ORF">DAMNIGENAA_18680</name>
</gene>
<dbReference type="PANTHER" id="PTHR34478:SF1">
    <property type="entry name" value="PROTEIN LEMA"/>
    <property type="match status" value="1"/>
</dbReference>
<evidence type="ECO:0008006" key="8">
    <source>
        <dbReference type="Google" id="ProtNLM"/>
    </source>
</evidence>
<name>A0A9W6D5B9_9BACT</name>
<dbReference type="InterPro" id="IPR023353">
    <property type="entry name" value="LemA-like_dom_sf"/>
</dbReference>
<proteinExistence type="inferred from homology"/>
<dbReference type="Proteomes" id="UP001144372">
    <property type="component" value="Unassembled WGS sequence"/>
</dbReference>
<sequence length="155" mass="17313">MRNSLDSSWVNVDAQLEKRYDLASRIANGVRECSTPENALSARLVETLSSAKKASSPGQKRDPENRFQDALKNILAVVESCPNLKTNGDFAQILAQLKEIEREIDSAGEYYNAVVRDYNATISSFPASIIASRFRFEKADSFELNPAHEEKKTAR</sequence>
<comment type="similarity">
    <text evidence="2">Belongs to the LemA family.</text>
</comment>
<organism evidence="6 7">
    <name type="scientific">Desulforhabdus amnigena</name>
    <dbReference type="NCBI Taxonomy" id="40218"/>
    <lineage>
        <taxon>Bacteria</taxon>
        <taxon>Pseudomonadati</taxon>
        <taxon>Thermodesulfobacteriota</taxon>
        <taxon>Syntrophobacteria</taxon>
        <taxon>Syntrophobacterales</taxon>
        <taxon>Syntrophobacteraceae</taxon>
        <taxon>Desulforhabdus</taxon>
    </lineage>
</organism>
<protein>
    <recommendedName>
        <fullName evidence="8">LemA family protein</fullName>
    </recommendedName>
</protein>
<comment type="caution">
    <text evidence="6">The sequence shown here is derived from an EMBL/GenBank/DDBJ whole genome shotgun (WGS) entry which is preliminary data.</text>
</comment>
<dbReference type="SUPFAM" id="SSF140478">
    <property type="entry name" value="LemA-like"/>
    <property type="match status" value="1"/>
</dbReference>
<evidence type="ECO:0000256" key="4">
    <source>
        <dbReference type="ARBA" id="ARBA00022989"/>
    </source>
</evidence>
<evidence type="ECO:0000313" key="7">
    <source>
        <dbReference type="Proteomes" id="UP001144372"/>
    </source>
</evidence>
<evidence type="ECO:0000256" key="2">
    <source>
        <dbReference type="ARBA" id="ARBA00008854"/>
    </source>
</evidence>
<evidence type="ECO:0000256" key="5">
    <source>
        <dbReference type="ARBA" id="ARBA00023136"/>
    </source>
</evidence>
<keyword evidence="7" id="KW-1185">Reference proteome</keyword>
<evidence type="ECO:0000313" key="6">
    <source>
        <dbReference type="EMBL" id="GLI34435.1"/>
    </source>
</evidence>
<dbReference type="PANTHER" id="PTHR34478">
    <property type="entry name" value="PROTEIN LEMA"/>
    <property type="match status" value="1"/>
</dbReference>
<reference evidence="6" key="1">
    <citation type="submission" date="2022-12" db="EMBL/GenBank/DDBJ databases">
        <title>Reference genome sequencing for broad-spectrum identification of bacterial and archaeal isolates by mass spectrometry.</title>
        <authorList>
            <person name="Sekiguchi Y."/>
            <person name="Tourlousse D.M."/>
        </authorList>
    </citation>
    <scope>NUCLEOTIDE SEQUENCE</scope>
    <source>
        <strain evidence="6">ASRB1</strain>
    </source>
</reference>
<keyword evidence="4" id="KW-1133">Transmembrane helix</keyword>